<evidence type="ECO:0000313" key="1">
    <source>
        <dbReference type="EMBL" id="CAG8846695.1"/>
    </source>
</evidence>
<proteinExistence type="predicted"/>
<dbReference type="Proteomes" id="UP000789901">
    <property type="component" value="Unassembled WGS sequence"/>
</dbReference>
<reference evidence="1 2" key="1">
    <citation type="submission" date="2021-06" db="EMBL/GenBank/DDBJ databases">
        <authorList>
            <person name="Kallberg Y."/>
            <person name="Tangrot J."/>
            <person name="Rosling A."/>
        </authorList>
    </citation>
    <scope>NUCLEOTIDE SEQUENCE [LARGE SCALE GENOMIC DNA]</scope>
    <source>
        <strain evidence="1 2">120-4 pot B 10/14</strain>
    </source>
</reference>
<dbReference type="EMBL" id="CAJVQB010084563">
    <property type="protein sequence ID" value="CAG8846695.1"/>
    <property type="molecule type" value="Genomic_DNA"/>
</dbReference>
<keyword evidence="2" id="KW-1185">Reference proteome</keyword>
<feature type="non-terminal residue" evidence="1">
    <location>
        <position position="1"/>
    </location>
</feature>
<comment type="caution">
    <text evidence="1">The sequence shown here is derived from an EMBL/GenBank/DDBJ whole genome shotgun (WGS) entry which is preliminary data.</text>
</comment>
<evidence type="ECO:0000313" key="2">
    <source>
        <dbReference type="Proteomes" id="UP000789901"/>
    </source>
</evidence>
<name>A0ABN7X412_GIGMA</name>
<organism evidence="1 2">
    <name type="scientific">Gigaspora margarita</name>
    <dbReference type="NCBI Taxonomy" id="4874"/>
    <lineage>
        <taxon>Eukaryota</taxon>
        <taxon>Fungi</taxon>
        <taxon>Fungi incertae sedis</taxon>
        <taxon>Mucoromycota</taxon>
        <taxon>Glomeromycotina</taxon>
        <taxon>Glomeromycetes</taxon>
        <taxon>Diversisporales</taxon>
        <taxon>Gigasporaceae</taxon>
        <taxon>Gigaspora</taxon>
    </lineage>
</organism>
<accession>A0ABN7X412</accession>
<feature type="non-terminal residue" evidence="1">
    <location>
        <position position="57"/>
    </location>
</feature>
<sequence length="57" mass="6365">NINKLTLSNDPGEGSSNSFTVITEVLNQPIEDIKGKQPQYDTEMTIENNTTLQQIIE</sequence>
<protein>
    <submittedName>
        <fullName evidence="1">36393_t:CDS:1</fullName>
    </submittedName>
</protein>
<gene>
    <name evidence="1" type="ORF">GMARGA_LOCUS38286</name>
</gene>